<feature type="coiled-coil region" evidence="2">
    <location>
        <begin position="173"/>
        <end position="218"/>
    </location>
</feature>
<evidence type="ECO:0000259" key="4">
    <source>
        <dbReference type="Pfam" id="PF01551"/>
    </source>
</evidence>
<dbReference type="Gene3D" id="2.70.70.10">
    <property type="entry name" value="Glucose Permease (Domain IIA)"/>
    <property type="match status" value="1"/>
</dbReference>
<organism evidence="6 7">
    <name type="scientific">Selenomonas sputigena</name>
    <dbReference type="NCBI Taxonomy" id="69823"/>
    <lineage>
        <taxon>Bacteria</taxon>
        <taxon>Bacillati</taxon>
        <taxon>Bacillota</taxon>
        <taxon>Negativicutes</taxon>
        <taxon>Selenomonadales</taxon>
        <taxon>Selenomonadaceae</taxon>
        <taxon>Selenomonas</taxon>
    </lineage>
</organism>
<dbReference type="RefSeq" id="WP_368848001.1">
    <property type="nucleotide sequence ID" value="NZ_CP194411.1"/>
</dbReference>
<feature type="signal peptide" evidence="3">
    <location>
        <begin position="1"/>
        <end position="33"/>
    </location>
</feature>
<keyword evidence="7" id="KW-1185">Reference proteome</keyword>
<dbReference type="Proteomes" id="UP001559623">
    <property type="component" value="Unassembled WGS sequence"/>
</dbReference>
<feature type="coiled-coil region" evidence="2">
    <location>
        <begin position="33"/>
        <end position="116"/>
    </location>
</feature>
<dbReference type="Pfam" id="PF01551">
    <property type="entry name" value="Peptidase_M23"/>
    <property type="match status" value="1"/>
</dbReference>
<reference evidence="6 7" key="1">
    <citation type="submission" date="2023-04" db="EMBL/GenBank/DDBJ databases">
        <title>Genome Sequence of Selenomonas sputigena ATCC 33150.</title>
        <authorList>
            <person name="Miller D.P."/>
            <person name="Anvari S."/>
            <person name="Polson S.W."/>
            <person name="Macdonald M."/>
            <person name="Mcdowell J.V."/>
        </authorList>
    </citation>
    <scope>NUCLEOTIDE SEQUENCE [LARGE SCALE GENOMIC DNA]</scope>
    <source>
        <strain evidence="6 7">ATCC 33150</strain>
    </source>
</reference>
<accession>A0ABV3X862</accession>
<protein>
    <submittedName>
        <fullName evidence="6">Peptidoglycan DD-metalloendopeptidase family protein</fullName>
    </submittedName>
</protein>
<keyword evidence="2" id="KW-0175">Coiled coil</keyword>
<evidence type="ECO:0000313" key="6">
    <source>
        <dbReference type="EMBL" id="MEX5286283.1"/>
    </source>
</evidence>
<dbReference type="EMBL" id="JARVLH010000010">
    <property type="protein sequence ID" value="MEX5286283.1"/>
    <property type="molecule type" value="Genomic_DNA"/>
</dbReference>
<gene>
    <name evidence="6" type="ORF">QCO44_11745</name>
</gene>
<dbReference type="CDD" id="cd12797">
    <property type="entry name" value="M23_peptidase"/>
    <property type="match status" value="1"/>
</dbReference>
<evidence type="ECO:0000256" key="2">
    <source>
        <dbReference type="SAM" id="Coils"/>
    </source>
</evidence>
<comment type="caution">
    <text evidence="6">The sequence shown here is derived from an EMBL/GenBank/DDBJ whole genome shotgun (WGS) entry which is preliminary data.</text>
</comment>
<feature type="domain" description="Peptidoglycan hydrolase PcsB coiled-coil" evidence="5">
    <location>
        <begin position="104"/>
        <end position="175"/>
    </location>
</feature>
<dbReference type="PANTHER" id="PTHR21666">
    <property type="entry name" value="PEPTIDASE-RELATED"/>
    <property type="match status" value="1"/>
</dbReference>
<proteinExistence type="predicted"/>
<dbReference type="SUPFAM" id="SSF51261">
    <property type="entry name" value="Duplicated hybrid motif"/>
    <property type="match status" value="1"/>
</dbReference>
<dbReference type="Gene3D" id="6.10.250.3150">
    <property type="match status" value="1"/>
</dbReference>
<name>A0ABV3X862_9FIRM</name>
<keyword evidence="1 3" id="KW-0732">Signal</keyword>
<feature type="chain" id="PRO_5045060574" evidence="3">
    <location>
        <begin position="34"/>
        <end position="379"/>
    </location>
</feature>
<dbReference type="Pfam" id="PF24568">
    <property type="entry name" value="CC_PcsB"/>
    <property type="match status" value="1"/>
</dbReference>
<dbReference type="InterPro" id="IPR011055">
    <property type="entry name" value="Dup_hybrid_motif"/>
</dbReference>
<dbReference type="InterPro" id="IPR050570">
    <property type="entry name" value="Cell_wall_metabolism_enzyme"/>
</dbReference>
<sequence>MFFYTGWGKQGKKIAAAALCAVFLVGLSPVAFSESLEEQRDEYIHKADQAQRKKNEIESEIEGLSEAKRELDEAADAAKKAYKDVRSELDATEDRIDENEEKLKVLNKDYDKKTDQLAARVRDIYINGQISYLDVLFGAKDFQDFFTRMDLLKKVIQQDYDLVQVVFAEKQAIENSTRELEKDKAAKKKLVDEASVRRKEAEKKQEAQQSLIDKMETDRATQERIINENMAASKEVERMIRNSRYQPAVPSGNGGMIWPISGPITSPFGWRIHPITGASRFHSGIDIGGDYGDTIHAAASGIVSYAGWISGYGYAVIIDHGGGVSTLYGHNQALLVSEGQSVSQGQPIAECGSTGNSTGPHCHFEVRVDGEPVEPMGYL</sequence>
<evidence type="ECO:0000259" key="5">
    <source>
        <dbReference type="Pfam" id="PF24568"/>
    </source>
</evidence>
<evidence type="ECO:0000256" key="3">
    <source>
        <dbReference type="SAM" id="SignalP"/>
    </source>
</evidence>
<feature type="domain" description="M23ase beta-sheet core" evidence="4">
    <location>
        <begin position="280"/>
        <end position="375"/>
    </location>
</feature>
<dbReference type="InterPro" id="IPR016047">
    <property type="entry name" value="M23ase_b-sheet_dom"/>
</dbReference>
<evidence type="ECO:0000313" key="7">
    <source>
        <dbReference type="Proteomes" id="UP001559623"/>
    </source>
</evidence>
<evidence type="ECO:0000256" key="1">
    <source>
        <dbReference type="ARBA" id="ARBA00022729"/>
    </source>
</evidence>
<dbReference type="PANTHER" id="PTHR21666:SF289">
    <property type="entry name" value="L-ALA--D-GLU ENDOPEPTIDASE"/>
    <property type="match status" value="1"/>
</dbReference>
<dbReference type="InterPro" id="IPR057309">
    <property type="entry name" value="PcsB_CC"/>
</dbReference>